<proteinExistence type="predicted"/>
<gene>
    <name evidence="2" type="ORF">CTI12_AA143020</name>
</gene>
<feature type="domain" description="DUF659" evidence="1">
    <location>
        <begin position="2"/>
        <end position="121"/>
    </location>
</feature>
<evidence type="ECO:0000313" key="3">
    <source>
        <dbReference type="Proteomes" id="UP000245207"/>
    </source>
</evidence>
<keyword evidence="3" id="KW-1185">Reference proteome</keyword>
<dbReference type="Pfam" id="PF04937">
    <property type="entry name" value="DUF659"/>
    <property type="match status" value="1"/>
</dbReference>
<reference evidence="2 3" key="1">
    <citation type="journal article" date="2018" name="Mol. Plant">
        <title>The genome of Artemisia annua provides insight into the evolution of Asteraceae family and artemisinin biosynthesis.</title>
        <authorList>
            <person name="Shen Q."/>
            <person name="Zhang L."/>
            <person name="Liao Z."/>
            <person name="Wang S."/>
            <person name="Yan T."/>
            <person name="Shi P."/>
            <person name="Liu M."/>
            <person name="Fu X."/>
            <person name="Pan Q."/>
            <person name="Wang Y."/>
            <person name="Lv Z."/>
            <person name="Lu X."/>
            <person name="Zhang F."/>
            <person name="Jiang W."/>
            <person name="Ma Y."/>
            <person name="Chen M."/>
            <person name="Hao X."/>
            <person name="Li L."/>
            <person name="Tang Y."/>
            <person name="Lv G."/>
            <person name="Zhou Y."/>
            <person name="Sun X."/>
            <person name="Brodelius P.E."/>
            <person name="Rose J.K.C."/>
            <person name="Tang K."/>
        </authorList>
    </citation>
    <scope>NUCLEOTIDE SEQUENCE [LARGE SCALE GENOMIC DNA]</scope>
    <source>
        <strain evidence="3">cv. Huhao1</strain>
        <tissue evidence="2">Leaf</tissue>
    </source>
</reference>
<dbReference type="InterPro" id="IPR007021">
    <property type="entry name" value="DUF659"/>
</dbReference>
<dbReference type="OrthoDB" id="1937290at2759"/>
<sequence length="166" mass="18706">MPSSEKARTVLLDECARVVEKDLVPIKDTWYAQGLSILSDGWSNVKHKPLINILVVNSRGATFMYSEDFSIVEKTGVEISKFLLESIESIGLSNLLQVVIDNATNCTKAAGEEVKKIVCKIIRSNEFLEDAKMGEVYEMMDNMIGEIKEVMQNVYTSYFQKVEKIV</sequence>
<evidence type="ECO:0000259" key="1">
    <source>
        <dbReference type="Pfam" id="PF04937"/>
    </source>
</evidence>
<accession>A0A2U1NLG2</accession>
<dbReference type="Proteomes" id="UP000245207">
    <property type="component" value="Unassembled WGS sequence"/>
</dbReference>
<dbReference type="EMBL" id="PKPP01002584">
    <property type="protein sequence ID" value="PWA74349.1"/>
    <property type="molecule type" value="Genomic_DNA"/>
</dbReference>
<organism evidence="2 3">
    <name type="scientific">Artemisia annua</name>
    <name type="common">Sweet wormwood</name>
    <dbReference type="NCBI Taxonomy" id="35608"/>
    <lineage>
        <taxon>Eukaryota</taxon>
        <taxon>Viridiplantae</taxon>
        <taxon>Streptophyta</taxon>
        <taxon>Embryophyta</taxon>
        <taxon>Tracheophyta</taxon>
        <taxon>Spermatophyta</taxon>
        <taxon>Magnoliopsida</taxon>
        <taxon>eudicotyledons</taxon>
        <taxon>Gunneridae</taxon>
        <taxon>Pentapetalae</taxon>
        <taxon>asterids</taxon>
        <taxon>campanulids</taxon>
        <taxon>Asterales</taxon>
        <taxon>Asteraceae</taxon>
        <taxon>Asteroideae</taxon>
        <taxon>Anthemideae</taxon>
        <taxon>Artemisiinae</taxon>
        <taxon>Artemisia</taxon>
    </lineage>
</organism>
<dbReference type="PANTHER" id="PTHR32166:SF123">
    <property type="entry name" value="BED-TYPE DOMAIN-CONTAINING PROTEIN"/>
    <property type="match status" value="1"/>
</dbReference>
<comment type="caution">
    <text evidence="2">The sequence shown here is derived from an EMBL/GenBank/DDBJ whole genome shotgun (WGS) entry which is preliminary data.</text>
</comment>
<dbReference type="STRING" id="35608.A0A2U1NLG2"/>
<protein>
    <recommendedName>
        <fullName evidence="1">DUF659 domain-containing protein</fullName>
    </recommendedName>
</protein>
<dbReference type="PANTHER" id="PTHR32166">
    <property type="entry name" value="OSJNBA0013A04.12 PROTEIN"/>
    <property type="match status" value="1"/>
</dbReference>
<evidence type="ECO:0000313" key="2">
    <source>
        <dbReference type="EMBL" id="PWA74349.1"/>
    </source>
</evidence>
<dbReference type="AlphaFoldDB" id="A0A2U1NLG2"/>
<name>A0A2U1NLG2_ARTAN</name>